<dbReference type="Pfam" id="PF09339">
    <property type="entry name" value="HTH_IclR"/>
    <property type="match status" value="1"/>
</dbReference>
<keyword evidence="7" id="KW-1185">Reference proteome</keyword>
<dbReference type="InterPro" id="IPR005471">
    <property type="entry name" value="Tscrpt_reg_IclR_N"/>
</dbReference>
<evidence type="ECO:0000256" key="3">
    <source>
        <dbReference type="ARBA" id="ARBA00023163"/>
    </source>
</evidence>
<accession>A0ABN3FQ04</accession>
<comment type="caution">
    <text evidence="6">The sequence shown here is derived from an EMBL/GenBank/DDBJ whole genome shotgun (WGS) entry which is preliminary data.</text>
</comment>
<evidence type="ECO:0000256" key="1">
    <source>
        <dbReference type="ARBA" id="ARBA00023015"/>
    </source>
</evidence>
<name>A0ABN3FQ04_9PSEU</name>
<dbReference type="CDD" id="cd00090">
    <property type="entry name" value="HTH_ARSR"/>
    <property type="match status" value="1"/>
</dbReference>
<dbReference type="PROSITE" id="PS51077">
    <property type="entry name" value="HTH_ICLR"/>
    <property type="match status" value="1"/>
</dbReference>
<dbReference type="SMART" id="SM00346">
    <property type="entry name" value="HTH_ICLR"/>
    <property type="match status" value="1"/>
</dbReference>
<organism evidence="6 7">
    <name type="scientific">Saccharopolyspora halophila</name>
    <dbReference type="NCBI Taxonomy" id="405551"/>
    <lineage>
        <taxon>Bacteria</taxon>
        <taxon>Bacillati</taxon>
        <taxon>Actinomycetota</taxon>
        <taxon>Actinomycetes</taxon>
        <taxon>Pseudonocardiales</taxon>
        <taxon>Pseudonocardiaceae</taxon>
        <taxon>Saccharopolyspora</taxon>
    </lineage>
</organism>
<dbReference type="SUPFAM" id="SSF46785">
    <property type="entry name" value="Winged helix' DNA-binding domain"/>
    <property type="match status" value="1"/>
</dbReference>
<feature type="domain" description="IclR-ED" evidence="5">
    <location>
        <begin position="62"/>
        <end position="244"/>
    </location>
</feature>
<keyword evidence="2" id="KW-0238">DNA-binding</keyword>
<sequence>MSRTVAKAVVVLNELAEGPQPLSALADSVGVHSSTALRMIQPLVEAGLITRGGDGKYRLGLRLAELGQQVIDNLDLRATAREHLLPLAEATRATVHLAQLIDDSIVYIDKIESSATMRTWSRIGRPVPLHTSAVSKAILAGLDPVVRDRLIDECGFEPHTEATITTREAFLDELRATGERGYATDAGEFEPLVHCVGVPVPDVSGIKAAISVTTIQAEPDHDELRGLVPRLVAAATAIAADLGHRS</sequence>
<dbReference type="EMBL" id="BAAARA010000002">
    <property type="protein sequence ID" value="GAA2335174.1"/>
    <property type="molecule type" value="Genomic_DNA"/>
</dbReference>
<evidence type="ECO:0000313" key="7">
    <source>
        <dbReference type="Proteomes" id="UP001501218"/>
    </source>
</evidence>
<dbReference type="InterPro" id="IPR029016">
    <property type="entry name" value="GAF-like_dom_sf"/>
</dbReference>
<dbReference type="SUPFAM" id="SSF55781">
    <property type="entry name" value="GAF domain-like"/>
    <property type="match status" value="1"/>
</dbReference>
<feature type="domain" description="HTH iclR-type" evidence="4">
    <location>
        <begin position="2"/>
        <end position="61"/>
    </location>
</feature>
<dbReference type="PANTHER" id="PTHR30136:SF24">
    <property type="entry name" value="HTH-TYPE TRANSCRIPTIONAL REPRESSOR ALLR"/>
    <property type="match status" value="1"/>
</dbReference>
<protein>
    <submittedName>
        <fullName evidence="6">IclR family transcriptional regulator</fullName>
    </submittedName>
</protein>
<proteinExistence type="predicted"/>
<keyword evidence="3" id="KW-0804">Transcription</keyword>
<evidence type="ECO:0000259" key="4">
    <source>
        <dbReference type="PROSITE" id="PS51077"/>
    </source>
</evidence>
<evidence type="ECO:0000256" key="2">
    <source>
        <dbReference type="ARBA" id="ARBA00023125"/>
    </source>
</evidence>
<evidence type="ECO:0000313" key="6">
    <source>
        <dbReference type="EMBL" id="GAA2335174.1"/>
    </source>
</evidence>
<gene>
    <name evidence="6" type="ORF">GCM10009854_08750</name>
</gene>
<dbReference type="Gene3D" id="1.10.10.10">
    <property type="entry name" value="Winged helix-like DNA-binding domain superfamily/Winged helix DNA-binding domain"/>
    <property type="match status" value="1"/>
</dbReference>
<dbReference type="InterPro" id="IPR050707">
    <property type="entry name" value="HTH_MetabolicPath_Reg"/>
</dbReference>
<reference evidence="6 7" key="1">
    <citation type="journal article" date="2019" name="Int. J. Syst. Evol. Microbiol.">
        <title>The Global Catalogue of Microorganisms (GCM) 10K type strain sequencing project: providing services to taxonomists for standard genome sequencing and annotation.</title>
        <authorList>
            <consortium name="The Broad Institute Genomics Platform"/>
            <consortium name="The Broad Institute Genome Sequencing Center for Infectious Disease"/>
            <person name="Wu L."/>
            <person name="Ma J."/>
        </authorList>
    </citation>
    <scope>NUCLEOTIDE SEQUENCE [LARGE SCALE GENOMIC DNA]</scope>
    <source>
        <strain evidence="6 7">JCM 16221</strain>
    </source>
</reference>
<evidence type="ECO:0000259" key="5">
    <source>
        <dbReference type="PROSITE" id="PS51078"/>
    </source>
</evidence>
<dbReference type="Proteomes" id="UP001501218">
    <property type="component" value="Unassembled WGS sequence"/>
</dbReference>
<dbReference type="InterPro" id="IPR014757">
    <property type="entry name" value="Tscrpt_reg_IclR_C"/>
</dbReference>
<dbReference type="RefSeq" id="WP_344126780.1">
    <property type="nucleotide sequence ID" value="NZ_BAAARA010000002.1"/>
</dbReference>
<dbReference type="InterPro" id="IPR011991">
    <property type="entry name" value="ArsR-like_HTH"/>
</dbReference>
<dbReference type="PROSITE" id="PS51078">
    <property type="entry name" value="ICLR_ED"/>
    <property type="match status" value="1"/>
</dbReference>
<dbReference type="Pfam" id="PF01614">
    <property type="entry name" value="IclR_C"/>
    <property type="match status" value="1"/>
</dbReference>
<dbReference type="InterPro" id="IPR036388">
    <property type="entry name" value="WH-like_DNA-bd_sf"/>
</dbReference>
<dbReference type="PANTHER" id="PTHR30136">
    <property type="entry name" value="HELIX-TURN-HELIX TRANSCRIPTIONAL REGULATOR, ICLR FAMILY"/>
    <property type="match status" value="1"/>
</dbReference>
<dbReference type="Gene3D" id="3.30.450.40">
    <property type="match status" value="1"/>
</dbReference>
<keyword evidence="1" id="KW-0805">Transcription regulation</keyword>
<dbReference type="InterPro" id="IPR036390">
    <property type="entry name" value="WH_DNA-bd_sf"/>
</dbReference>